<evidence type="ECO:0000313" key="2">
    <source>
        <dbReference type="EMBL" id="DAD81642.1"/>
    </source>
</evidence>
<accession>A0A8S5MHC0</accession>
<protein>
    <submittedName>
        <fullName evidence="2">Uncharacterized protein</fullName>
    </submittedName>
</protein>
<organism evidence="2">
    <name type="scientific">Myoviridae sp. ct9Ns12</name>
    <dbReference type="NCBI Taxonomy" id="2826626"/>
    <lineage>
        <taxon>Viruses</taxon>
        <taxon>Duplodnaviria</taxon>
        <taxon>Heunggongvirae</taxon>
        <taxon>Uroviricota</taxon>
        <taxon>Caudoviricetes</taxon>
    </lineage>
</organism>
<keyword evidence="1" id="KW-0812">Transmembrane</keyword>
<name>A0A8S5MHC0_9CAUD</name>
<keyword evidence="1" id="KW-0472">Membrane</keyword>
<reference evidence="2" key="1">
    <citation type="journal article" date="2021" name="Proc. Natl. Acad. Sci. U.S.A.">
        <title>A Catalog of Tens of Thousands of Viruses from Human Metagenomes Reveals Hidden Associations with Chronic Diseases.</title>
        <authorList>
            <person name="Tisza M.J."/>
            <person name="Buck C.B."/>
        </authorList>
    </citation>
    <scope>NUCLEOTIDE SEQUENCE</scope>
    <source>
        <strain evidence="2">Ct9Ns12</strain>
    </source>
</reference>
<evidence type="ECO:0000256" key="1">
    <source>
        <dbReference type="SAM" id="Phobius"/>
    </source>
</evidence>
<sequence>MFVSKLRFLRKFLQPVQPINCRVVKWIRKMLVYVVYVRLYVLLNIKYALRFAQLDLRRQLGSQSPVHNMFYAFLVVCVSTFLLYSILYPPNKPLLRFHYTRSIRFLPCSPRNRIHWYRYRFLYNFCSTQMIH</sequence>
<dbReference type="EMBL" id="BK014906">
    <property type="protein sequence ID" value="DAD81642.1"/>
    <property type="molecule type" value="Genomic_DNA"/>
</dbReference>
<feature type="transmembrane region" description="Helical" evidence="1">
    <location>
        <begin position="69"/>
        <end position="88"/>
    </location>
</feature>
<keyword evidence="1" id="KW-1133">Transmembrane helix</keyword>
<feature type="transmembrane region" description="Helical" evidence="1">
    <location>
        <begin position="30"/>
        <end position="49"/>
    </location>
</feature>
<proteinExistence type="predicted"/>